<dbReference type="Proteomes" id="UP000799291">
    <property type="component" value="Unassembled WGS sequence"/>
</dbReference>
<feature type="compositionally biased region" description="Polar residues" evidence="1">
    <location>
        <begin position="1429"/>
        <end position="1439"/>
    </location>
</feature>
<dbReference type="NCBIfam" id="NF047352">
    <property type="entry name" value="P_loop_sacsin"/>
    <property type="match status" value="1"/>
</dbReference>
<dbReference type="OrthoDB" id="1262810at2759"/>
<feature type="region of interest" description="Disordered" evidence="1">
    <location>
        <begin position="1400"/>
        <end position="1471"/>
    </location>
</feature>
<keyword evidence="3" id="KW-1185">Reference proteome</keyword>
<evidence type="ECO:0000313" key="2">
    <source>
        <dbReference type="EMBL" id="KAF2680362.1"/>
    </source>
</evidence>
<gene>
    <name evidence="2" type="ORF">K458DRAFT_94472</name>
</gene>
<reference evidence="2" key="1">
    <citation type="journal article" date="2020" name="Stud. Mycol.">
        <title>101 Dothideomycetes genomes: a test case for predicting lifestyles and emergence of pathogens.</title>
        <authorList>
            <person name="Haridas S."/>
            <person name="Albert R."/>
            <person name="Binder M."/>
            <person name="Bloem J."/>
            <person name="Labutti K."/>
            <person name="Salamov A."/>
            <person name="Andreopoulos B."/>
            <person name="Baker S."/>
            <person name="Barry K."/>
            <person name="Bills G."/>
            <person name="Bluhm B."/>
            <person name="Cannon C."/>
            <person name="Castanera R."/>
            <person name="Culley D."/>
            <person name="Daum C."/>
            <person name="Ezra D."/>
            <person name="Gonzalez J."/>
            <person name="Henrissat B."/>
            <person name="Kuo A."/>
            <person name="Liang C."/>
            <person name="Lipzen A."/>
            <person name="Lutzoni F."/>
            <person name="Magnuson J."/>
            <person name="Mondo S."/>
            <person name="Nolan M."/>
            <person name="Ohm R."/>
            <person name="Pangilinan J."/>
            <person name="Park H.-J."/>
            <person name="Ramirez L."/>
            <person name="Alfaro M."/>
            <person name="Sun H."/>
            <person name="Tritt A."/>
            <person name="Yoshinaga Y."/>
            <person name="Zwiers L.-H."/>
            <person name="Turgeon B."/>
            <person name="Goodwin S."/>
            <person name="Spatafora J."/>
            <person name="Crous P."/>
            <person name="Grigoriev I."/>
        </authorList>
    </citation>
    <scope>NUCLEOTIDE SEQUENCE</scope>
    <source>
        <strain evidence="2">CBS 122367</strain>
    </source>
</reference>
<proteinExistence type="predicted"/>
<dbReference type="EMBL" id="MU005597">
    <property type="protein sequence ID" value="KAF2680362.1"/>
    <property type="molecule type" value="Genomic_DNA"/>
</dbReference>
<feature type="compositionally biased region" description="Basic and acidic residues" evidence="1">
    <location>
        <begin position="1446"/>
        <end position="1457"/>
    </location>
</feature>
<feature type="compositionally biased region" description="Polar residues" evidence="1">
    <location>
        <begin position="1458"/>
        <end position="1469"/>
    </location>
</feature>
<protein>
    <recommendedName>
        <fullName evidence="4">Protein NO VEIN C-terminal domain-containing protein</fullName>
    </recommendedName>
</protein>
<sequence>MHRRHRASHLSRTNFETTFQLDAHVNLFSYSIFNPLPVRSNNMDNDSLFPFARHGDILEKLGDREPSTVLEAQAVIENIRVEKGHLDDATLRDLRTIPERSCQKVMRVVERNRKTEAKYTKSISEQLYSSKYRFLYELVQNADDSLYTNAREQLNLPFLRFRVTAQKFIVETNEDGFTRANVEAICATGESSKKASALDDHIGEKGFGFKSVFSIADEVHIQSGLWSFRFLHRRGDDGLGMVTPLDATAEALPGGVTTRMTLTLSKTARKDHKRLLDAISDLPDTTIFFLQRLSRLEIHVIEADSMVRKTVIAKFPGIFGASPSIQRTFEQSGAEASRKLEESKYHVFSYTVDSMPEHERREGRSQAKIDLAFPVTSDGQPKLSDVGQHAFAYLPVQRVSQLQFLIQSDFITSASRESVVDCAWNDAILDGVARAFANAIAAFANPIHPLRYSWLDFLPTKPMEGLWKNLYPSIKTLLQDMPILQTWERRQFKRPSQLRRLISTYLYGNNPLFRDLNDEKYLAPEYASKHHSALEDLGTRICSWDNLLDRVSADLVRSDSFIKTRAQGDAWHEAYAKLFLKAFRRDSRYWTSRINKLAIIPLYSTLSWTGSPGINPGGVPHIYFPNTEGIDIPDDISLHLVDKVAASNASRKALFQKMGVENCPKKTVLAQIEAAQKSSAHLRWRSHSRYLFHFHPSPELLTSWFRAYTTVGLVRIDPDFPLFFPSENEYDTQQLLPPQLFNTRIRVAALLNKELVELVPPTIRCQNLSWKEWLRRATGARYHPPLLHSRSLFLPRLSPVISATLEHCPEKFVGLLKAHWVEYKADLPRAKSQLMQCKVPCGGAVSELCETYLPTVEIVEELRSLGVESDFPLLLKLPSHDDGNVQQEWRFLEELGVRSIIDLKFYEIVLAEMRASKYTKKESVTKVYKGMAKIATLPDQNQLRSFFKDNESIAVTVSGNALEWCSSTFCVWNGPKFLTVKKPLVQYYGGEEHLETFFSNHIGVRDYSVEDIICELDMRRICGDDTDSSADEDSDQSDDEDTDWAADEVYQFLESNIGTNNEWYIVRQAFNHQKLVLGADGQWHTLQTCLWNSPFSLSGYLDLSKVYPTLNTFFVNHLKVKNANPTMLIKELSRMATDGEPQVSEIRQRLIDVGGMIARGSIDGSLSDALEKLGEVKFLPKKTSDGELKLVGVDEDFAILDHERFGRAFAEHCILLDFALHEVQILDTIFQHMRLSYRYLSAAVKEVSTVGDAAVQNEDLEGKLQAKAYALYCCATKYKSVKALRGETELFTQLSRVQIYVTDDISTNLVLAFGASQVTVKSDRLTLHHDVCEGQLRLYVPAEERLREKCYRSQLPSFLAAFLGAASSAAFAVSAILRSDPRELDDILLEHDIPHVDWIERPAITVPEPPENRSPPTSTAGEHRAGTDAPSTPSRTSGALLTPESALERDEGRHHTSSDGYNGPSTPTPSGEYVRLAEDVVRSAQRATYRQRRSSTNEVPIHETTPISPLSDYEFDHDTTFGSRDANAFAHDRKIGALGEAYVFEILSNLNLPGFGRDNWQSTIRGELQGHSRYADMANWIGRETADLVYTDRDGSLTRYLRENCTGGFPSGIAANRDFVDQPIEYFLEVKTTTGGCGTRFFMSGSQFQRMESLELAFRTVIDKIYVLFRVYDVASRGRGVKIFVDPCRLRGSCIDFEVGTWHGCVRGAV</sequence>
<name>A0A6G1IQ62_9PLEO</name>
<feature type="region of interest" description="Disordered" evidence="1">
    <location>
        <begin position="1484"/>
        <end position="1511"/>
    </location>
</feature>
<evidence type="ECO:0000256" key="1">
    <source>
        <dbReference type="SAM" id="MobiDB-lite"/>
    </source>
</evidence>
<dbReference type="Gene3D" id="3.30.565.10">
    <property type="entry name" value="Histidine kinase-like ATPase, C-terminal domain"/>
    <property type="match status" value="1"/>
</dbReference>
<evidence type="ECO:0000313" key="3">
    <source>
        <dbReference type="Proteomes" id="UP000799291"/>
    </source>
</evidence>
<accession>A0A6G1IQ62</accession>
<dbReference type="InterPro" id="IPR036890">
    <property type="entry name" value="HATPase_C_sf"/>
</dbReference>
<dbReference type="PANTHER" id="PTHR32387:SF0">
    <property type="entry name" value="PROTEIN NO VEIN"/>
    <property type="match status" value="1"/>
</dbReference>
<organism evidence="2 3">
    <name type="scientific">Lentithecium fluviatile CBS 122367</name>
    <dbReference type="NCBI Taxonomy" id="1168545"/>
    <lineage>
        <taxon>Eukaryota</taxon>
        <taxon>Fungi</taxon>
        <taxon>Dikarya</taxon>
        <taxon>Ascomycota</taxon>
        <taxon>Pezizomycotina</taxon>
        <taxon>Dothideomycetes</taxon>
        <taxon>Pleosporomycetidae</taxon>
        <taxon>Pleosporales</taxon>
        <taxon>Massarineae</taxon>
        <taxon>Lentitheciaceae</taxon>
        <taxon>Lentithecium</taxon>
    </lineage>
</organism>
<dbReference type="SUPFAM" id="SSF55874">
    <property type="entry name" value="ATPase domain of HSP90 chaperone/DNA topoisomerase II/histidine kinase"/>
    <property type="match status" value="1"/>
</dbReference>
<evidence type="ECO:0008006" key="4">
    <source>
        <dbReference type="Google" id="ProtNLM"/>
    </source>
</evidence>
<dbReference type="PANTHER" id="PTHR32387">
    <property type="entry name" value="WU:FJ29H11"/>
    <property type="match status" value="1"/>
</dbReference>
<dbReference type="InterPro" id="IPR052957">
    <property type="entry name" value="Auxin_embryo_med"/>
</dbReference>